<evidence type="ECO:0000256" key="2">
    <source>
        <dbReference type="ARBA" id="ARBA00022737"/>
    </source>
</evidence>
<evidence type="ECO:0000313" key="8">
    <source>
        <dbReference type="Ensembl" id="ENSSORP00005015504.1"/>
    </source>
</evidence>
<comment type="subcellular location">
    <subcellularLocation>
        <location evidence="1">Membrane</location>
    </subcellularLocation>
</comment>
<keyword evidence="2" id="KW-0677">Repeat</keyword>
<dbReference type="PANTHER" id="PTHR24027:SF438">
    <property type="entry name" value="CADHERIN 23"/>
    <property type="match status" value="1"/>
</dbReference>
<reference evidence="8" key="1">
    <citation type="submission" date="2019-06" db="EMBL/GenBank/DDBJ databases">
        <authorList>
            <consortium name="Wellcome Sanger Institute Data Sharing"/>
        </authorList>
    </citation>
    <scope>NUCLEOTIDE SEQUENCE [LARGE SCALE GENOMIC DNA]</scope>
</reference>
<feature type="domain" description="Cadherin" evidence="7">
    <location>
        <begin position="109"/>
        <end position="205"/>
    </location>
</feature>
<organism evidence="8 9">
    <name type="scientific">Sphaeramia orbicularis</name>
    <name type="common">orbiculate cardinalfish</name>
    <dbReference type="NCBI Taxonomy" id="375764"/>
    <lineage>
        <taxon>Eukaryota</taxon>
        <taxon>Metazoa</taxon>
        <taxon>Chordata</taxon>
        <taxon>Craniata</taxon>
        <taxon>Vertebrata</taxon>
        <taxon>Euteleostomi</taxon>
        <taxon>Actinopterygii</taxon>
        <taxon>Neopterygii</taxon>
        <taxon>Teleostei</taxon>
        <taxon>Neoteleostei</taxon>
        <taxon>Acanthomorphata</taxon>
        <taxon>Gobiaria</taxon>
        <taxon>Kurtiformes</taxon>
        <taxon>Apogonoidei</taxon>
        <taxon>Apogonidae</taxon>
        <taxon>Apogoninae</taxon>
        <taxon>Sphaeramia</taxon>
    </lineage>
</organism>
<dbReference type="GO" id="GO:0009653">
    <property type="term" value="P:anatomical structure morphogenesis"/>
    <property type="evidence" value="ECO:0007669"/>
    <property type="project" value="UniProtKB-ARBA"/>
</dbReference>
<dbReference type="Gene3D" id="2.60.40.60">
    <property type="entry name" value="Cadherins"/>
    <property type="match status" value="3"/>
</dbReference>
<evidence type="ECO:0000256" key="3">
    <source>
        <dbReference type="ARBA" id="ARBA00022837"/>
    </source>
</evidence>
<dbReference type="GO" id="GO:0016477">
    <property type="term" value="P:cell migration"/>
    <property type="evidence" value="ECO:0007669"/>
    <property type="project" value="TreeGrafter"/>
</dbReference>
<dbReference type="SUPFAM" id="SSF49313">
    <property type="entry name" value="Cadherin-like"/>
    <property type="match status" value="3"/>
</dbReference>
<dbReference type="PRINTS" id="PR00205">
    <property type="entry name" value="CADHERIN"/>
</dbReference>
<dbReference type="CDD" id="cd11304">
    <property type="entry name" value="Cadherin_repeat"/>
    <property type="match status" value="3"/>
</dbReference>
<keyword evidence="4" id="KW-0472">Membrane</keyword>
<evidence type="ECO:0000259" key="7">
    <source>
        <dbReference type="PROSITE" id="PS50268"/>
    </source>
</evidence>
<dbReference type="InParanoid" id="A0A672ZFA1"/>
<keyword evidence="9" id="KW-1185">Reference proteome</keyword>
<dbReference type="GO" id="GO:0016342">
    <property type="term" value="C:catenin complex"/>
    <property type="evidence" value="ECO:0007669"/>
    <property type="project" value="TreeGrafter"/>
</dbReference>
<reference evidence="8" key="3">
    <citation type="submission" date="2025-09" db="UniProtKB">
        <authorList>
            <consortium name="Ensembl"/>
        </authorList>
    </citation>
    <scope>IDENTIFICATION</scope>
</reference>
<dbReference type="PANTHER" id="PTHR24027">
    <property type="entry name" value="CADHERIN-23"/>
    <property type="match status" value="1"/>
</dbReference>
<dbReference type="GO" id="GO:0005509">
    <property type="term" value="F:calcium ion binding"/>
    <property type="evidence" value="ECO:0007669"/>
    <property type="project" value="UniProtKB-UniRule"/>
</dbReference>
<name>A0A672ZFA1_9TELE</name>
<dbReference type="GO" id="GO:0007156">
    <property type="term" value="P:homophilic cell adhesion via plasma membrane adhesion molecules"/>
    <property type="evidence" value="ECO:0007669"/>
    <property type="project" value="InterPro"/>
</dbReference>
<dbReference type="PROSITE" id="PS00232">
    <property type="entry name" value="CADHERIN_1"/>
    <property type="match status" value="1"/>
</dbReference>
<feature type="signal peptide" evidence="6">
    <location>
        <begin position="1"/>
        <end position="22"/>
    </location>
</feature>
<keyword evidence="6" id="KW-0732">Signal</keyword>
<evidence type="ECO:0000256" key="4">
    <source>
        <dbReference type="ARBA" id="ARBA00023136"/>
    </source>
</evidence>
<dbReference type="Ensembl" id="ENSSORT00005015996.1">
    <property type="protein sequence ID" value="ENSSORP00005015504.1"/>
    <property type="gene ID" value="ENSSORG00005007866.1"/>
</dbReference>
<proteinExistence type="predicted"/>
<accession>A0A672ZFA1</accession>
<dbReference type="AlphaFoldDB" id="A0A672ZFA1"/>
<dbReference type="GO" id="GO:0045296">
    <property type="term" value="F:cadherin binding"/>
    <property type="evidence" value="ECO:0007669"/>
    <property type="project" value="TreeGrafter"/>
</dbReference>
<feature type="domain" description="Cadherin" evidence="7">
    <location>
        <begin position="18"/>
        <end position="103"/>
    </location>
</feature>
<dbReference type="GO" id="GO:0008013">
    <property type="term" value="F:beta-catenin binding"/>
    <property type="evidence" value="ECO:0007669"/>
    <property type="project" value="TreeGrafter"/>
</dbReference>
<keyword evidence="3 5" id="KW-0106">Calcium</keyword>
<dbReference type="InterPro" id="IPR002126">
    <property type="entry name" value="Cadherin-like_dom"/>
</dbReference>
<dbReference type="FunFam" id="2.60.40.60:FF:000092">
    <property type="entry name" value="Protocadherin 8"/>
    <property type="match status" value="1"/>
</dbReference>
<dbReference type="InterPro" id="IPR015919">
    <property type="entry name" value="Cadherin-like_sf"/>
</dbReference>
<evidence type="ECO:0000313" key="9">
    <source>
        <dbReference type="Proteomes" id="UP000472271"/>
    </source>
</evidence>
<evidence type="ECO:0000256" key="1">
    <source>
        <dbReference type="ARBA" id="ARBA00004370"/>
    </source>
</evidence>
<evidence type="ECO:0000256" key="5">
    <source>
        <dbReference type="PROSITE-ProRule" id="PRU00043"/>
    </source>
</evidence>
<dbReference type="Proteomes" id="UP000472271">
    <property type="component" value="Chromosome 13"/>
</dbReference>
<protein>
    <recommendedName>
        <fullName evidence="7">Cadherin domain-containing protein</fullName>
    </recommendedName>
</protein>
<dbReference type="Pfam" id="PF00028">
    <property type="entry name" value="Cadherin"/>
    <property type="match status" value="2"/>
</dbReference>
<feature type="chain" id="PRO_5025393405" description="Cadherin domain-containing protein" evidence="6">
    <location>
        <begin position="23"/>
        <end position="250"/>
    </location>
</feature>
<reference evidence="8" key="2">
    <citation type="submission" date="2025-08" db="UniProtKB">
        <authorList>
            <consortium name="Ensembl"/>
        </authorList>
    </citation>
    <scope>IDENTIFICATION</scope>
</reference>
<sequence>SWLHLTELLFFWFLSLTGSVVCAVKATDEDIEMNAELHYSLYGPSADLFSIDPYSGTVFTSAALRRTEDVILNVHVEDAGENPKYDFTTVSIRFQNVSEFPEIRVDPCEVFENSPPSWVCDVLAIDADSGIYGTVQYNITEGNMDYIFIIDPENGLLSTTASLDRENIPEFNLTVEAAELDNPLHKDRATVIVSVLDRNDNAPRFAQIFISEVPEDAPIGQTVIQVTSTDDDTDAYAGINYSIRVIAIPY</sequence>
<dbReference type="SMART" id="SM00112">
    <property type="entry name" value="CA"/>
    <property type="match status" value="2"/>
</dbReference>
<dbReference type="PROSITE" id="PS50268">
    <property type="entry name" value="CADHERIN_2"/>
    <property type="match status" value="2"/>
</dbReference>
<dbReference type="InterPro" id="IPR039808">
    <property type="entry name" value="Cadherin"/>
</dbReference>
<dbReference type="InterPro" id="IPR020894">
    <property type="entry name" value="Cadherin_CS"/>
</dbReference>
<evidence type="ECO:0000256" key="6">
    <source>
        <dbReference type="SAM" id="SignalP"/>
    </source>
</evidence>